<keyword evidence="4" id="KW-1185">Reference proteome</keyword>
<dbReference type="AlphaFoldDB" id="A0ABD1CXH9"/>
<name>A0ABD1CXH9_CULPP</name>
<organism evidence="3 4">
    <name type="scientific">Culex pipiens pipiens</name>
    <name type="common">Northern house mosquito</name>
    <dbReference type="NCBI Taxonomy" id="38569"/>
    <lineage>
        <taxon>Eukaryota</taxon>
        <taxon>Metazoa</taxon>
        <taxon>Ecdysozoa</taxon>
        <taxon>Arthropoda</taxon>
        <taxon>Hexapoda</taxon>
        <taxon>Insecta</taxon>
        <taxon>Pterygota</taxon>
        <taxon>Neoptera</taxon>
        <taxon>Endopterygota</taxon>
        <taxon>Diptera</taxon>
        <taxon>Nematocera</taxon>
        <taxon>Culicoidea</taxon>
        <taxon>Culicidae</taxon>
        <taxon>Culicinae</taxon>
        <taxon>Culicini</taxon>
        <taxon>Culex</taxon>
        <taxon>Culex</taxon>
    </lineage>
</organism>
<sequence length="120" mass="13002">MNSKTVLLLLGAASLFALIHVTAGEDALGTTKEVVSNGKLGRTPAGDKPFGKPGGGGRSVDFHKEVEQIFDEFKVEPGTRDKILERIKERMEKLRAKGGFRRRSGGKGKGKGDQDKKHLD</sequence>
<evidence type="ECO:0000313" key="3">
    <source>
        <dbReference type="EMBL" id="KAL1381142.1"/>
    </source>
</evidence>
<feature type="signal peptide" evidence="2">
    <location>
        <begin position="1"/>
        <end position="24"/>
    </location>
</feature>
<feature type="compositionally biased region" description="Basic residues" evidence="1">
    <location>
        <begin position="96"/>
        <end position="109"/>
    </location>
</feature>
<evidence type="ECO:0000256" key="2">
    <source>
        <dbReference type="SAM" id="SignalP"/>
    </source>
</evidence>
<feature type="compositionally biased region" description="Basic and acidic residues" evidence="1">
    <location>
        <begin position="110"/>
        <end position="120"/>
    </location>
</feature>
<accession>A0ABD1CXH9</accession>
<feature type="region of interest" description="Disordered" evidence="1">
    <location>
        <begin position="37"/>
        <end position="58"/>
    </location>
</feature>
<dbReference type="EMBL" id="JBEHCU010008786">
    <property type="protein sequence ID" value="KAL1381142.1"/>
    <property type="molecule type" value="Genomic_DNA"/>
</dbReference>
<gene>
    <name evidence="3" type="ORF">pipiens_013676</name>
</gene>
<reference evidence="3 4" key="1">
    <citation type="submission" date="2024-05" db="EMBL/GenBank/DDBJ databases">
        <title>Culex pipiens pipiens assembly and annotation.</title>
        <authorList>
            <person name="Alout H."/>
            <person name="Durand T."/>
        </authorList>
    </citation>
    <scope>NUCLEOTIDE SEQUENCE [LARGE SCALE GENOMIC DNA]</scope>
    <source>
        <strain evidence="3">HA-2024</strain>
        <tissue evidence="3">Whole body</tissue>
    </source>
</reference>
<proteinExistence type="predicted"/>
<comment type="caution">
    <text evidence="3">The sequence shown here is derived from an EMBL/GenBank/DDBJ whole genome shotgun (WGS) entry which is preliminary data.</text>
</comment>
<protein>
    <submittedName>
        <fullName evidence="3">Uncharacterized protein</fullName>
    </submittedName>
</protein>
<evidence type="ECO:0000256" key="1">
    <source>
        <dbReference type="SAM" id="MobiDB-lite"/>
    </source>
</evidence>
<evidence type="ECO:0000313" key="4">
    <source>
        <dbReference type="Proteomes" id="UP001562425"/>
    </source>
</evidence>
<dbReference type="Proteomes" id="UP001562425">
    <property type="component" value="Unassembled WGS sequence"/>
</dbReference>
<feature type="region of interest" description="Disordered" evidence="1">
    <location>
        <begin position="94"/>
        <end position="120"/>
    </location>
</feature>
<feature type="chain" id="PRO_5044885058" evidence="2">
    <location>
        <begin position="25"/>
        <end position="120"/>
    </location>
</feature>
<keyword evidence="2" id="KW-0732">Signal</keyword>